<dbReference type="Gene3D" id="3.30.465.10">
    <property type="match status" value="1"/>
</dbReference>
<dbReference type="RefSeq" id="WP_167236345.1">
    <property type="nucleotide sequence ID" value="NZ_WHJF01000013.1"/>
</dbReference>
<sequence length="93" mass="9550">MGALPGEAGGAYQILAGFVLEQLGHVPAASDRFVRERLLVEVVDMDRHRIDRVLVTQLGMAGGAAPAIPGWCAAVAAAAGCELRRDAGGAPIT</sequence>
<dbReference type="InterPro" id="IPR036318">
    <property type="entry name" value="FAD-bd_PCMH-like_sf"/>
</dbReference>
<evidence type="ECO:0000313" key="2">
    <source>
        <dbReference type="EMBL" id="NHZ62079.1"/>
    </source>
</evidence>
<dbReference type="SUPFAM" id="SSF56176">
    <property type="entry name" value="FAD-binding/transporter-associated domain-like"/>
    <property type="match status" value="1"/>
</dbReference>
<dbReference type="InterPro" id="IPR005170">
    <property type="entry name" value="Transptr-assoc_dom"/>
</dbReference>
<comment type="caution">
    <text evidence="2">The sequence shown here is derived from an EMBL/GenBank/DDBJ whole genome shotgun (WGS) entry which is preliminary data.</text>
</comment>
<reference evidence="2 3" key="1">
    <citation type="submission" date="2019-10" db="EMBL/GenBank/DDBJ databases">
        <title>Taxonomy of Antarctic Massilia spp.: description of Massilia rubra sp. nov., Massilia aquatica sp. nov., Massilia mucilaginosa sp. nov., Massilia frigida sp. nov. isolated from streams, lakes and regoliths.</title>
        <authorList>
            <person name="Holochova P."/>
            <person name="Sedlacek I."/>
            <person name="Kralova S."/>
            <person name="Maslanova I."/>
            <person name="Busse H.-J."/>
            <person name="Stankova E."/>
            <person name="Vrbovska V."/>
            <person name="Kovarovic V."/>
            <person name="Bartak M."/>
            <person name="Svec P."/>
            <person name="Pantucek R."/>
        </authorList>
    </citation>
    <scope>NUCLEOTIDE SEQUENCE [LARGE SCALE GENOMIC DNA]</scope>
    <source>
        <strain evidence="2 3">CCM 8694</strain>
    </source>
</reference>
<protein>
    <recommendedName>
        <fullName evidence="1">Transporter-associated domain-containing protein</fullName>
    </recommendedName>
</protein>
<dbReference type="InterPro" id="IPR016169">
    <property type="entry name" value="FAD-bd_PCMH_sub2"/>
</dbReference>
<dbReference type="Pfam" id="PF03471">
    <property type="entry name" value="CorC_HlyC"/>
    <property type="match status" value="1"/>
</dbReference>
<evidence type="ECO:0000313" key="3">
    <source>
        <dbReference type="Proteomes" id="UP000610594"/>
    </source>
</evidence>
<feature type="domain" description="Transporter-associated" evidence="1">
    <location>
        <begin position="11"/>
        <end position="57"/>
    </location>
</feature>
<dbReference type="EMBL" id="WHJF01000013">
    <property type="protein sequence ID" value="NHZ62079.1"/>
    <property type="molecule type" value="Genomic_DNA"/>
</dbReference>
<organism evidence="2 3">
    <name type="scientific">Massilia genomosp. 1</name>
    <dbReference type="NCBI Taxonomy" id="2609280"/>
    <lineage>
        <taxon>Bacteria</taxon>
        <taxon>Pseudomonadati</taxon>
        <taxon>Pseudomonadota</taxon>
        <taxon>Betaproteobacteria</taxon>
        <taxon>Burkholderiales</taxon>
        <taxon>Oxalobacteraceae</taxon>
        <taxon>Telluria group</taxon>
        <taxon>Massilia</taxon>
    </lineage>
</organism>
<keyword evidence="3" id="KW-1185">Reference proteome</keyword>
<accession>A0ABX0MW37</accession>
<dbReference type="Proteomes" id="UP000610594">
    <property type="component" value="Unassembled WGS sequence"/>
</dbReference>
<gene>
    <name evidence="2" type="ORF">F1735_07145</name>
</gene>
<evidence type="ECO:0000259" key="1">
    <source>
        <dbReference type="Pfam" id="PF03471"/>
    </source>
</evidence>
<name>A0ABX0MW37_9BURK</name>
<proteinExistence type="predicted"/>